<protein>
    <submittedName>
        <fullName evidence="1">Uncharacterized protein</fullName>
    </submittedName>
</protein>
<organism evidence="1 2">
    <name type="scientific">Periconia digitata</name>
    <dbReference type="NCBI Taxonomy" id="1303443"/>
    <lineage>
        <taxon>Eukaryota</taxon>
        <taxon>Fungi</taxon>
        <taxon>Dikarya</taxon>
        <taxon>Ascomycota</taxon>
        <taxon>Pezizomycotina</taxon>
        <taxon>Dothideomycetes</taxon>
        <taxon>Pleosporomycetidae</taxon>
        <taxon>Pleosporales</taxon>
        <taxon>Massarineae</taxon>
        <taxon>Periconiaceae</taxon>
        <taxon>Periconia</taxon>
    </lineage>
</organism>
<gene>
    <name evidence="1" type="ORF">PDIGIT_LOCUS5735</name>
</gene>
<evidence type="ECO:0000313" key="1">
    <source>
        <dbReference type="EMBL" id="CAI6332705.1"/>
    </source>
</evidence>
<accession>A0A9W4XLA7</accession>
<dbReference type="EMBL" id="CAOQHR010000003">
    <property type="protein sequence ID" value="CAI6332705.1"/>
    <property type="molecule type" value="Genomic_DNA"/>
</dbReference>
<sequence length="198" mass="22244">MATSHRSESHPSTHTRTVRTVSLIGNSRPLRYTHPSVYPESLDRSRVCFFNHAAAPCAVQMPGKGVQQRPVSVDYLVDIKTCPINRDLLFARSYAIRWGGRLNAHVEERERERRKEVRAALLHRINWFLSMGNSGGGGVMLDDAVIHCSRYAAAGHLRALCRVTFVSRSSRGFSSFPLLFFVPRSPMGVCSPVRNHVE</sequence>
<reference evidence="1" key="1">
    <citation type="submission" date="2023-01" db="EMBL/GenBank/DDBJ databases">
        <authorList>
            <person name="Van Ghelder C."/>
            <person name="Rancurel C."/>
        </authorList>
    </citation>
    <scope>NUCLEOTIDE SEQUENCE</scope>
    <source>
        <strain evidence="1">CNCM I-4278</strain>
    </source>
</reference>
<dbReference type="AlphaFoldDB" id="A0A9W4XLA7"/>
<comment type="caution">
    <text evidence="1">The sequence shown here is derived from an EMBL/GenBank/DDBJ whole genome shotgun (WGS) entry which is preliminary data.</text>
</comment>
<evidence type="ECO:0000313" key="2">
    <source>
        <dbReference type="Proteomes" id="UP001152607"/>
    </source>
</evidence>
<dbReference type="Proteomes" id="UP001152607">
    <property type="component" value="Unassembled WGS sequence"/>
</dbReference>
<keyword evidence="2" id="KW-1185">Reference proteome</keyword>
<proteinExistence type="predicted"/>
<name>A0A9W4XLA7_9PLEO</name>